<dbReference type="EMBL" id="JAIWYP010000001">
    <property type="protein sequence ID" value="KAH3892288.1"/>
    <property type="molecule type" value="Genomic_DNA"/>
</dbReference>
<reference evidence="1" key="2">
    <citation type="submission" date="2020-11" db="EMBL/GenBank/DDBJ databases">
        <authorList>
            <person name="McCartney M.A."/>
            <person name="Auch B."/>
            <person name="Kono T."/>
            <person name="Mallez S."/>
            <person name="Becker A."/>
            <person name="Gohl D.M."/>
            <person name="Silverstein K.A.T."/>
            <person name="Koren S."/>
            <person name="Bechman K.B."/>
            <person name="Herman A."/>
            <person name="Abrahante J.E."/>
            <person name="Garbe J."/>
        </authorList>
    </citation>
    <scope>NUCLEOTIDE SEQUENCE</scope>
    <source>
        <strain evidence="1">Duluth1</strain>
        <tissue evidence="1">Whole animal</tissue>
    </source>
</reference>
<comment type="caution">
    <text evidence="1">The sequence shown here is derived from an EMBL/GenBank/DDBJ whole genome shotgun (WGS) entry which is preliminary data.</text>
</comment>
<name>A0A9D4S6I8_DREPO</name>
<reference evidence="1" key="1">
    <citation type="journal article" date="2019" name="bioRxiv">
        <title>The Genome of the Zebra Mussel, Dreissena polymorpha: A Resource for Invasive Species Research.</title>
        <authorList>
            <person name="McCartney M.A."/>
            <person name="Auch B."/>
            <person name="Kono T."/>
            <person name="Mallez S."/>
            <person name="Zhang Y."/>
            <person name="Obille A."/>
            <person name="Becker A."/>
            <person name="Abrahante J.E."/>
            <person name="Garbe J."/>
            <person name="Badalamenti J.P."/>
            <person name="Herman A."/>
            <person name="Mangelson H."/>
            <person name="Liachko I."/>
            <person name="Sullivan S."/>
            <person name="Sone E.D."/>
            <person name="Koren S."/>
            <person name="Silverstein K.A.T."/>
            <person name="Beckman K.B."/>
            <person name="Gohl D.M."/>
        </authorList>
    </citation>
    <scope>NUCLEOTIDE SEQUENCE</scope>
    <source>
        <strain evidence="1">Duluth1</strain>
        <tissue evidence="1">Whole animal</tissue>
    </source>
</reference>
<protein>
    <submittedName>
        <fullName evidence="1">Uncharacterized protein</fullName>
    </submittedName>
</protein>
<evidence type="ECO:0000313" key="2">
    <source>
        <dbReference type="Proteomes" id="UP000828390"/>
    </source>
</evidence>
<accession>A0A9D4S6I8</accession>
<gene>
    <name evidence="1" type="ORF">DPMN_016403</name>
</gene>
<sequence>MACDVLQNLGILRQDVYSKGTPPSDDHPMTVTEANIQSGEHYRDFISATYFRQ</sequence>
<dbReference type="Proteomes" id="UP000828390">
    <property type="component" value="Unassembled WGS sequence"/>
</dbReference>
<dbReference type="AlphaFoldDB" id="A0A9D4S6I8"/>
<evidence type="ECO:0000313" key="1">
    <source>
        <dbReference type="EMBL" id="KAH3892288.1"/>
    </source>
</evidence>
<keyword evidence="2" id="KW-1185">Reference proteome</keyword>
<organism evidence="1 2">
    <name type="scientific">Dreissena polymorpha</name>
    <name type="common">Zebra mussel</name>
    <name type="synonym">Mytilus polymorpha</name>
    <dbReference type="NCBI Taxonomy" id="45954"/>
    <lineage>
        <taxon>Eukaryota</taxon>
        <taxon>Metazoa</taxon>
        <taxon>Spiralia</taxon>
        <taxon>Lophotrochozoa</taxon>
        <taxon>Mollusca</taxon>
        <taxon>Bivalvia</taxon>
        <taxon>Autobranchia</taxon>
        <taxon>Heteroconchia</taxon>
        <taxon>Euheterodonta</taxon>
        <taxon>Imparidentia</taxon>
        <taxon>Neoheterodontei</taxon>
        <taxon>Myida</taxon>
        <taxon>Dreissenoidea</taxon>
        <taxon>Dreissenidae</taxon>
        <taxon>Dreissena</taxon>
    </lineage>
</organism>
<proteinExistence type="predicted"/>